<feature type="transmembrane region" description="Helical" evidence="1">
    <location>
        <begin position="56"/>
        <end position="77"/>
    </location>
</feature>
<reference evidence="2" key="1">
    <citation type="submission" date="2022-02" db="EMBL/GenBank/DDBJ databases">
        <title>Atlantic sturgeon de novo genome assembly.</title>
        <authorList>
            <person name="Stock M."/>
            <person name="Klopp C."/>
            <person name="Guiguen Y."/>
            <person name="Cabau C."/>
            <person name="Parinello H."/>
            <person name="Santidrian Yebra-Pimentel E."/>
            <person name="Kuhl H."/>
            <person name="Dirks R.P."/>
            <person name="Guessner J."/>
            <person name="Wuertz S."/>
            <person name="Du K."/>
            <person name="Schartl M."/>
        </authorList>
    </citation>
    <scope>NUCLEOTIDE SEQUENCE</scope>
    <source>
        <strain evidence="2">STURGEONOMICS-FGT-2020</strain>
        <tissue evidence="2">Whole blood</tissue>
    </source>
</reference>
<gene>
    <name evidence="2" type="primary">SMIM32</name>
    <name evidence="2" type="ORF">AOXY_G22018</name>
</gene>
<dbReference type="AlphaFoldDB" id="A0AAD8CYP5"/>
<evidence type="ECO:0000313" key="2">
    <source>
        <dbReference type="EMBL" id="KAK1159355.1"/>
    </source>
</evidence>
<sequence length="107" mass="11977">MLKELFINSTVAASLELLTQTNAPTLNTPKGSISVEALLRPTGRGMRDGELSKPDLVTYVVIFLIMFVLVVMIVLFINCQLKNSLFATMPYDRSLREARTSWKTARV</sequence>
<name>A0AAD8CYP5_ACIOX</name>
<keyword evidence="1" id="KW-0812">Transmembrane</keyword>
<dbReference type="Proteomes" id="UP001230051">
    <property type="component" value="Unassembled WGS sequence"/>
</dbReference>
<keyword evidence="1" id="KW-0472">Membrane</keyword>
<organism evidence="2 3">
    <name type="scientific">Acipenser oxyrinchus oxyrinchus</name>
    <dbReference type="NCBI Taxonomy" id="40147"/>
    <lineage>
        <taxon>Eukaryota</taxon>
        <taxon>Metazoa</taxon>
        <taxon>Chordata</taxon>
        <taxon>Craniata</taxon>
        <taxon>Vertebrata</taxon>
        <taxon>Euteleostomi</taxon>
        <taxon>Actinopterygii</taxon>
        <taxon>Chondrostei</taxon>
        <taxon>Acipenseriformes</taxon>
        <taxon>Acipenseridae</taxon>
        <taxon>Acipenser</taxon>
    </lineage>
</organism>
<keyword evidence="1" id="KW-1133">Transmembrane helix</keyword>
<protein>
    <submittedName>
        <fullName evidence="2">Small integral membrane protein 32-like</fullName>
    </submittedName>
</protein>
<dbReference type="EMBL" id="JAGXEW010000022">
    <property type="protein sequence ID" value="KAK1159355.1"/>
    <property type="molecule type" value="Genomic_DNA"/>
</dbReference>
<accession>A0AAD8CYP5</accession>
<proteinExistence type="predicted"/>
<evidence type="ECO:0000256" key="1">
    <source>
        <dbReference type="SAM" id="Phobius"/>
    </source>
</evidence>
<evidence type="ECO:0000313" key="3">
    <source>
        <dbReference type="Proteomes" id="UP001230051"/>
    </source>
</evidence>
<comment type="caution">
    <text evidence="2">The sequence shown here is derived from an EMBL/GenBank/DDBJ whole genome shotgun (WGS) entry which is preliminary data.</text>
</comment>
<keyword evidence="3" id="KW-1185">Reference proteome</keyword>